<keyword evidence="2" id="KW-1185">Reference proteome</keyword>
<sequence length="412" mass="47144">MSKCPKFVSPDEKIKELRRKNYCTKCSRKNHETRSCNAKLKCNICEGNHYPYLYTTKNISTAFVSVKKKQGALITKEIISVNPVTKETAETVVIFDSGSQQSYISNKLIDKLKLENIQKEKVHIIGFGGKKSSYNSSLVKFQIKTIDGCKEIFANSTKNITATVPVTEMVEDISTVYKTPDILIGMDYFFDIINSFEKHDDNLFVINSTVGRMYCQNTPKLNKVTVTSLANQALQRVDKVKIKLQKFNDTKWREVQDQTKDEDKVHYESDTQNILKSAGIFHTKKKQLPLTNDLADQLKLDVIQQIPKIDNGMSSSRGSSNNAEFQRQNKYVRPPSLTTVSDVIDKTSNGCFGERLEKHFKKCGKLLNNSKKSWYKNEVKENLVSSATDEYKYKFISDPQKVFQTSWKERPP</sequence>
<evidence type="ECO:0000313" key="3">
    <source>
        <dbReference type="WBParaSite" id="PDA_v2.g29469.t1"/>
    </source>
</evidence>
<dbReference type="Pfam" id="PF05585">
    <property type="entry name" value="DUF1758"/>
    <property type="match status" value="1"/>
</dbReference>
<dbReference type="Proteomes" id="UP000887578">
    <property type="component" value="Unplaced"/>
</dbReference>
<name>A0A914QCW9_9BILA</name>
<protein>
    <submittedName>
        <fullName evidence="3">Peptidase aspartic putative domain-containing protein</fullName>
    </submittedName>
</protein>
<dbReference type="WBParaSite" id="PDA_v2.g29469.t1">
    <property type="protein sequence ID" value="PDA_v2.g29469.t1"/>
    <property type="gene ID" value="PDA_v2.g29469"/>
</dbReference>
<organism evidence="2 3">
    <name type="scientific">Panagrolaimus davidi</name>
    <dbReference type="NCBI Taxonomy" id="227884"/>
    <lineage>
        <taxon>Eukaryota</taxon>
        <taxon>Metazoa</taxon>
        <taxon>Ecdysozoa</taxon>
        <taxon>Nematoda</taxon>
        <taxon>Chromadorea</taxon>
        <taxon>Rhabditida</taxon>
        <taxon>Tylenchina</taxon>
        <taxon>Panagrolaimomorpha</taxon>
        <taxon>Panagrolaimoidea</taxon>
        <taxon>Panagrolaimidae</taxon>
        <taxon>Panagrolaimus</taxon>
    </lineage>
</organism>
<evidence type="ECO:0000259" key="1">
    <source>
        <dbReference type="Pfam" id="PF05585"/>
    </source>
</evidence>
<dbReference type="InterPro" id="IPR021109">
    <property type="entry name" value="Peptidase_aspartic_dom_sf"/>
</dbReference>
<evidence type="ECO:0000313" key="2">
    <source>
        <dbReference type="Proteomes" id="UP000887578"/>
    </source>
</evidence>
<accession>A0A914QCW9</accession>
<proteinExistence type="predicted"/>
<dbReference type="CDD" id="cd00303">
    <property type="entry name" value="retropepsin_like"/>
    <property type="match status" value="1"/>
</dbReference>
<dbReference type="AlphaFoldDB" id="A0A914QCW9"/>
<dbReference type="Gene3D" id="2.40.70.10">
    <property type="entry name" value="Acid Proteases"/>
    <property type="match status" value="1"/>
</dbReference>
<reference evidence="3" key="1">
    <citation type="submission" date="2022-11" db="UniProtKB">
        <authorList>
            <consortium name="WormBaseParasite"/>
        </authorList>
    </citation>
    <scope>IDENTIFICATION</scope>
</reference>
<feature type="domain" description="DUF1758" evidence="1">
    <location>
        <begin position="89"/>
        <end position="194"/>
    </location>
</feature>
<dbReference type="InterPro" id="IPR008737">
    <property type="entry name" value="DUF1758"/>
</dbReference>